<evidence type="ECO:0000313" key="2">
    <source>
        <dbReference type="Proteomes" id="UP001231649"/>
    </source>
</evidence>
<comment type="caution">
    <text evidence="1">The sequence shown here is derived from an EMBL/GenBank/DDBJ whole genome shotgun (WGS) entry which is preliminary data.</text>
</comment>
<evidence type="ECO:0000313" key="1">
    <source>
        <dbReference type="EMBL" id="KAJ8723462.1"/>
    </source>
</evidence>
<reference evidence="1" key="1">
    <citation type="submission" date="2023-03" db="EMBL/GenBank/DDBJ databases">
        <title>Chromosome-level genomes of two armyworms, Mythimna separata and Mythimna loreyi, provide insights into the biosynthesis and reception of sex pheromones.</title>
        <authorList>
            <person name="Zhao H."/>
        </authorList>
    </citation>
    <scope>NUCLEOTIDE SEQUENCE</scope>
    <source>
        <strain evidence="1">BeijingLab</strain>
    </source>
</reference>
<keyword evidence="2" id="KW-1185">Reference proteome</keyword>
<dbReference type="EMBL" id="CM056790">
    <property type="protein sequence ID" value="KAJ8723462.1"/>
    <property type="molecule type" value="Genomic_DNA"/>
</dbReference>
<name>A0ACC2QS27_9NEOP</name>
<protein>
    <submittedName>
        <fullName evidence="1">Uncharacterized protein</fullName>
    </submittedName>
</protein>
<proteinExistence type="predicted"/>
<dbReference type="Proteomes" id="UP001231649">
    <property type="component" value="Chromosome 14"/>
</dbReference>
<organism evidence="1 2">
    <name type="scientific">Mythimna loreyi</name>
    <dbReference type="NCBI Taxonomy" id="667449"/>
    <lineage>
        <taxon>Eukaryota</taxon>
        <taxon>Metazoa</taxon>
        <taxon>Ecdysozoa</taxon>
        <taxon>Arthropoda</taxon>
        <taxon>Hexapoda</taxon>
        <taxon>Insecta</taxon>
        <taxon>Pterygota</taxon>
        <taxon>Neoptera</taxon>
        <taxon>Endopterygota</taxon>
        <taxon>Lepidoptera</taxon>
        <taxon>Glossata</taxon>
        <taxon>Ditrysia</taxon>
        <taxon>Noctuoidea</taxon>
        <taxon>Noctuidae</taxon>
        <taxon>Noctuinae</taxon>
        <taxon>Hadenini</taxon>
        <taxon>Mythimna</taxon>
    </lineage>
</organism>
<sequence>MQSCQKHFPEKPIIVKKKAPCQCQGLCLMKKFCIAHKEKCKTIDTSKTKHKKEELITGAHYDGTWLPGCAMDGYGVYTFPNGVVYEGEFKDGSMHGKGELRYETPSGQAIVRGQWRNGIMSERQIFFDNDTLEYDGDDWQYCKIPDRRFSMEYEQGLQPGGISYITASQPSKVVPPDYYDTGDGFYDSKRQSVYDHEDLTRIVRGPSSYERKWIKENCRAGGKKLHIGPRPDLYETFVEPTELLEPNVPPSAKYTGKPQKLISLEFEEDFDLEDVPEFFNSSKICVERIRKDSE</sequence>
<accession>A0ACC2QS27</accession>
<gene>
    <name evidence="1" type="ORF">PYW08_003374</name>
</gene>